<evidence type="ECO:0000313" key="4">
    <source>
        <dbReference type="Proteomes" id="UP000291562"/>
    </source>
</evidence>
<proteinExistence type="inferred from homology"/>
<dbReference type="OrthoDB" id="9802362at2"/>
<protein>
    <submittedName>
        <fullName evidence="3">Enoyl-CoA hydratase</fullName>
    </submittedName>
</protein>
<dbReference type="InterPro" id="IPR001753">
    <property type="entry name" value="Enoyl-CoA_hydra/iso"/>
</dbReference>
<dbReference type="SUPFAM" id="SSF52096">
    <property type="entry name" value="ClpP/crotonase"/>
    <property type="match status" value="1"/>
</dbReference>
<dbReference type="Gene3D" id="6.20.390.30">
    <property type="match status" value="1"/>
</dbReference>
<keyword evidence="4" id="KW-1185">Reference proteome</keyword>
<accession>A0A411HJ10</accession>
<dbReference type="InterPro" id="IPR029045">
    <property type="entry name" value="ClpP/crotonase-like_dom_sf"/>
</dbReference>
<dbReference type="GO" id="GO:0003824">
    <property type="term" value="F:catalytic activity"/>
    <property type="evidence" value="ECO:0007669"/>
    <property type="project" value="InterPro"/>
</dbReference>
<name>A0A411HJ10_9GAMM</name>
<evidence type="ECO:0000313" key="3">
    <source>
        <dbReference type="EMBL" id="QBB70516.1"/>
    </source>
</evidence>
<dbReference type="AlphaFoldDB" id="A0A411HJ10"/>
<organism evidence="3 4">
    <name type="scientific">Pseudolysobacter antarcticus</name>
    <dbReference type="NCBI Taxonomy" id="2511995"/>
    <lineage>
        <taxon>Bacteria</taxon>
        <taxon>Pseudomonadati</taxon>
        <taxon>Pseudomonadota</taxon>
        <taxon>Gammaproteobacteria</taxon>
        <taxon>Lysobacterales</taxon>
        <taxon>Rhodanobacteraceae</taxon>
        <taxon>Pseudolysobacter</taxon>
    </lineage>
</organism>
<dbReference type="PANTHER" id="PTHR11941">
    <property type="entry name" value="ENOYL-COA HYDRATASE-RELATED"/>
    <property type="match status" value="1"/>
</dbReference>
<dbReference type="PROSITE" id="PS00166">
    <property type="entry name" value="ENOYL_COA_HYDRATASE"/>
    <property type="match status" value="1"/>
</dbReference>
<dbReference type="RefSeq" id="WP_129832774.1">
    <property type="nucleotide sequence ID" value="NZ_CP035704.1"/>
</dbReference>
<gene>
    <name evidence="3" type="ORF">ELE36_09155</name>
</gene>
<reference evidence="3 4" key="1">
    <citation type="submission" date="2019-01" db="EMBL/GenBank/DDBJ databases">
        <title>Pseudolysobacter antarctica gen. nov., sp. nov., isolated from Fildes Peninsula, Antarctica.</title>
        <authorList>
            <person name="Wei Z."/>
            <person name="Peng F."/>
        </authorList>
    </citation>
    <scope>NUCLEOTIDE SEQUENCE [LARGE SCALE GENOMIC DNA]</scope>
    <source>
        <strain evidence="3 4">AQ6-296</strain>
    </source>
</reference>
<dbReference type="GO" id="GO:0006635">
    <property type="term" value="P:fatty acid beta-oxidation"/>
    <property type="evidence" value="ECO:0007669"/>
    <property type="project" value="TreeGrafter"/>
</dbReference>
<dbReference type="KEGG" id="xbc:ELE36_09155"/>
<comment type="similarity">
    <text evidence="1 2">Belongs to the enoyl-CoA hydratase/isomerase family.</text>
</comment>
<sequence length="290" mass="32274">MGVLEYISPSPLTHVCASFKATQNNVLWITMAESSAGRSQYFSPDLLRDLCTLYKSVESAGGNWISNGVRQPIHYLVVKSAHPEYFSLGGDLSHFRECIRQRNKKGLLDYSMLCADMIYDLATRLNRDATTIALIQGRALGGGFESALAADFIIAEEHSEFGFPEILFGLFPCTGGMSLLARRIGVHAAERMMTNGKMYAATELKSMGVVDEICARGEGEVAVEKFIAEHSRHRIARLMLQRSRHRLAALSYEELRIVVEEWAETAVNLSAPHLRVMDMLIDMQRARVAG</sequence>
<dbReference type="Proteomes" id="UP000291562">
    <property type="component" value="Chromosome"/>
</dbReference>
<dbReference type="InterPro" id="IPR018376">
    <property type="entry name" value="Enoyl-CoA_hyd/isom_CS"/>
</dbReference>
<dbReference type="PANTHER" id="PTHR11941:SF54">
    <property type="entry name" value="ENOYL-COA HYDRATASE, MITOCHONDRIAL"/>
    <property type="match status" value="1"/>
</dbReference>
<dbReference type="CDD" id="cd06558">
    <property type="entry name" value="crotonase-like"/>
    <property type="match status" value="1"/>
</dbReference>
<evidence type="ECO:0000256" key="2">
    <source>
        <dbReference type="RuleBase" id="RU003707"/>
    </source>
</evidence>
<dbReference type="EMBL" id="CP035704">
    <property type="protein sequence ID" value="QBB70516.1"/>
    <property type="molecule type" value="Genomic_DNA"/>
</dbReference>
<dbReference type="Pfam" id="PF00378">
    <property type="entry name" value="ECH_1"/>
    <property type="match status" value="1"/>
</dbReference>
<dbReference type="NCBIfam" id="NF006452">
    <property type="entry name" value="PRK08788.1"/>
    <property type="match status" value="1"/>
</dbReference>
<dbReference type="Gene3D" id="3.90.226.10">
    <property type="entry name" value="2-enoyl-CoA Hydratase, Chain A, domain 1"/>
    <property type="match status" value="1"/>
</dbReference>
<evidence type="ECO:0000256" key="1">
    <source>
        <dbReference type="ARBA" id="ARBA00005254"/>
    </source>
</evidence>